<name>A0ABX5L6Y8_9MICC</name>
<dbReference type="PANTHER" id="PTHR15854:SF4">
    <property type="entry name" value="PEROXYNITRITE ISOMERASE THAP4"/>
    <property type="match status" value="1"/>
</dbReference>
<comment type="function">
    <text evidence="4">Heme-binding protein able to scavenge peroxynitrite and to protect free L-tyrosine against peroxynitrite-mediated nitration, by acting as a peroxynitrite isomerase that converts peroxynitrite to nitrate. Therefore, this protein likely plays a role in peroxynitrite sensing and in the detoxification of reactive nitrogen and oxygen species (RNS and ROS, respectively). Is able to bind nitric oxide (NO) in vitro, but may act as a sensor of peroxynitrite levels in vivo.</text>
</comment>
<feature type="binding site" description="axial binding residue" evidence="4">
    <location>
        <position position="194"/>
    </location>
    <ligand>
        <name>heme b</name>
        <dbReference type="ChEBI" id="CHEBI:60344"/>
    </ligand>
    <ligandPart>
        <name>Fe</name>
        <dbReference type="ChEBI" id="CHEBI:18248"/>
    </ligandPart>
</feature>
<evidence type="ECO:0000256" key="1">
    <source>
        <dbReference type="ARBA" id="ARBA00022617"/>
    </source>
</evidence>
<feature type="region of interest" description="Disordered" evidence="5">
    <location>
        <begin position="202"/>
        <end position="247"/>
    </location>
</feature>
<dbReference type="EMBL" id="QFWG01000002">
    <property type="protein sequence ID" value="PWI28333.1"/>
    <property type="molecule type" value="Genomic_DNA"/>
</dbReference>
<keyword evidence="1 4" id="KW-0349">Heme</keyword>
<dbReference type="InterPro" id="IPR022939">
    <property type="entry name" value="Nb(III)_bact/plant"/>
</dbReference>
<keyword evidence="2 4" id="KW-0408">Iron</keyword>
<evidence type="ECO:0000313" key="7">
    <source>
        <dbReference type="EMBL" id="PWI28333.1"/>
    </source>
</evidence>
<keyword evidence="8" id="KW-1185">Reference proteome</keyword>
<dbReference type="PANTHER" id="PTHR15854">
    <property type="entry name" value="THAP4 PROTEIN"/>
    <property type="match status" value="1"/>
</dbReference>
<feature type="domain" description="THAP4-like heme-binding" evidence="6">
    <location>
        <begin position="12"/>
        <end position="201"/>
    </location>
</feature>
<accession>A0ABX5L6Y8</accession>
<dbReference type="InterPro" id="IPR045165">
    <property type="entry name" value="Nitrobindin"/>
</dbReference>
<evidence type="ECO:0000256" key="5">
    <source>
        <dbReference type="SAM" id="MobiDB-lite"/>
    </source>
</evidence>
<dbReference type="InterPro" id="IPR014878">
    <property type="entry name" value="THAP4-like_heme-bd"/>
</dbReference>
<dbReference type="Pfam" id="PF08768">
    <property type="entry name" value="THAP4_heme-bd"/>
    <property type="match status" value="1"/>
</dbReference>
<dbReference type="Proteomes" id="UP000245514">
    <property type="component" value="Unassembled WGS sequence"/>
</dbReference>
<comment type="caution">
    <text evidence="7">The sequence shown here is derived from an EMBL/GenBank/DDBJ whole genome shotgun (WGS) entry which is preliminary data.</text>
</comment>
<evidence type="ECO:0000313" key="8">
    <source>
        <dbReference type="Proteomes" id="UP000245514"/>
    </source>
</evidence>
<comment type="caution">
    <text evidence="4">Lacks conserved residue(s) required for the propagation of feature annotation.</text>
</comment>
<keyword evidence="4" id="KW-0479">Metal-binding</keyword>
<sequence length="247" mass="26427">MAIELPVDLTPELVPLSWLLGRWEGYGMLGEGAADDQRFFQRVTFEQVGLPVVEYRAETWLADDEGQILRPIAVETGFWQLERELTDSDGGPGLTPGDVVPALRNAEDVEKLRTERDGKDGFALNVTIAHPGGITEQYSGHIAGPQVFLETSGVQRSKHAHPYDRATRIYGLVNEMLFWRWDIAGEAGEELAPHGSAQLKRVVSGGRRRAADTGGADTGAASAGETDAGNDGPAGSDGATGSDNAAE</sequence>
<keyword evidence="3 4" id="KW-0413">Isomerase</keyword>
<dbReference type="InterPro" id="IPR012674">
    <property type="entry name" value="Calycin"/>
</dbReference>
<feature type="short sequence motif" description="GXWXGXG" evidence="4">
    <location>
        <begin position="21"/>
        <end position="27"/>
    </location>
</feature>
<dbReference type="EC" id="5.99.-.-" evidence="4"/>
<proteinExistence type="inferred from homology"/>
<comment type="catalytic activity">
    <reaction evidence="4">
        <text>peroxynitrite = nitrate</text>
        <dbReference type="Rhea" id="RHEA:63116"/>
        <dbReference type="ChEBI" id="CHEBI:17632"/>
        <dbReference type="ChEBI" id="CHEBI:25941"/>
    </reaction>
</comment>
<feature type="compositionally biased region" description="Low complexity" evidence="5">
    <location>
        <begin position="212"/>
        <end position="229"/>
    </location>
</feature>
<dbReference type="RefSeq" id="WP_109303187.1">
    <property type="nucleotide sequence ID" value="NZ_JALXKR010000005.1"/>
</dbReference>
<dbReference type="SUPFAM" id="SSF50814">
    <property type="entry name" value="Lipocalins"/>
    <property type="match status" value="1"/>
</dbReference>
<dbReference type="CDD" id="cd07828">
    <property type="entry name" value="lipocalin_heme-bd-THAP4-like"/>
    <property type="match status" value="1"/>
</dbReference>
<comment type="pathway">
    <text evidence="4">Nitrogen metabolism.</text>
</comment>
<gene>
    <name evidence="7" type="ORF">CAY35_02550</name>
</gene>
<evidence type="ECO:0000259" key="6">
    <source>
        <dbReference type="Pfam" id="PF08768"/>
    </source>
</evidence>
<evidence type="ECO:0000256" key="3">
    <source>
        <dbReference type="ARBA" id="ARBA00023235"/>
    </source>
</evidence>
<evidence type="ECO:0000256" key="2">
    <source>
        <dbReference type="ARBA" id="ARBA00023004"/>
    </source>
</evidence>
<comment type="cofactor">
    <cofactor evidence="4">
        <name>heme b</name>
        <dbReference type="ChEBI" id="CHEBI:60344"/>
    </cofactor>
    <text evidence="4">Binds 1 heme b group per subunit, that coordinates a highly solvent-exposed Fe(III) atom.</text>
</comment>
<protein>
    <recommendedName>
        <fullName evidence="4">Peroxynitrite isomerase</fullName>
        <ecNumber evidence="4">5.99.-.-</ecNumber>
    </recommendedName>
    <alternativeName>
        <fullName evidence="4">Ferric nitrobindin</fullName>
        <shortName evidence="4">Nb(III)</shortName>
    </alternativeName>
</protein>
<organism evidence="7 8">
    <name type="scientific">Pseudoglutamicibacter cumminsii</name>
    <dbReference type="NCBI Taxonomy" id="156979"/>
    <lineage>
        <taxon>Bacteria</taxon>
        <taxon>Bacillati</taxon>
        <taxon>Actinomycetota</taxon>
        <taxon>Actinomycetes</taxon>
        <taxon>Micrococcales</taxon>
        <taxon>Micrococcaceae</taxon>
        <taxon>Pseudoglutamicibacter</taxon>
    </lineage>
</organism>
<reference evidence="7 8" key="1">
    <citation type="submission" date="2018-05" db="EMBL/GenBank/DDBJ databases">
        <title>Draft Genome Sequence of Arthrobacter cumminsii IME1328, Isolated from a Patient Who Suffered from Foot Ulcers in China.</title>
        <authorList>
            <person name="Li M."/>
            <person name="Jiang Z."/>
            <person name="Sun Q."/>
            <person name="Tong Y."/>
        </authorList>
    </citation>
    <scope>NUCLEOTIDE SEQUENCE [LARGE SCALE GENOMIC DNA]</scope>
    <source>
        <strain evidence="7 8">IME1328</strain>
    </source>
</reference>
<comment type="similarity">
    <text evidence="4">Belongs to the nitrobindin family.</text>
</comment>
<comment type="domain">
    <text evidence="4">Forms a 10-stranded antiparallel beta-barrel structure able to accommodate a hydrophobic ligand in its interior. In fact, this fold hosts the heme group, which is located in a wide surface cleft.</text>
</comment>
<evidence type="ECO:0000256" key="4">
    <source>
        <dbReference type="HAMAP-Rule" id="MF_01297"/>
    </source>
</evidence>
<dbReference type="HAMAP" id="MF_01297">
    <property type="entry name" value="nitrobindin"/>
    <property type="match status" value="1"/>
</dbReference>
<dbReference type="Gene3D" id="2.40.128.20">
    <property type="match status" value="1"/>
</dbReference>